<sequence>MALQLFPDISKITAVRDGTKYAYIHIPAADSKKPTFLLLHGFPSTSYDWRHVVPLFKELGYGVLAPDLLGYGDSDKPADIEAYSFKRMADHIIELVVGEGLEQVIGVGHDWGSTLLSAAGLIHPERFSGVVFTAVGFSPPGPFDLKSVNAMVQQFVGYTAFAYMEFFNEDGAAAICDSYPASVTSMLYSTTPEDWKAHMGVEGGAKKWVSSGDVSPPPSWMSREEVATHVQILKKGGYTGPLNWYKSFIRGIDKPLHAKFATDESRNLDIPALVVTAAYDCGSRPEFQIPAAEKHLSNRSIENFECGHWIPLEKPKELVELLQEFASSLKK</sequence>
<dbReference type="EMBL" id="MIKG01000024">
    <property type="protein sequence ID" value="RAO73351.1"/>
    <property type="molecule type" value="Genomic_DNA"/>
</dbReference>
<dbReference type="InterPro" id="IPR000073">
    <property type="entry name" value="AB_hydrolase_1"/>
</dbReference>
<keyword evidence="5" id="KW-1185">Reference proteome</keyword>
<dbReference type="GO" id="GO:0016787">
    <property type="term" value="F:hydrolase activity"/>
    <property type="evidence" value="ECO:0007669"/>
    <property type="project" value="UniProtKB-KW"/>
</dbReference>
<dbReference type="Proteomes" id="UP000249363">
    <property type="component" value="Unassembled WGS sequence"/>
</dbReference>
<feature type="domain" description="AB hydrolase-1" evidence="3">
    <location>
        <begin position="34"/>
        <end position="315"/>
    </location>
</feature>
<dbReference type="SUPFAM" id="SSF53474">
    <property type="entry name" value="alpha/beta-Hydrolases"/>
    <property type="match status" value="1"/>
</dbReference>
<dbReference type="Gene3D" id="3.40.50.1820">
    <property type="entry name" value="alpha/beta hydrolase"/>
    <property type="match status" value="1"/>
</dbReference>
<name>A0A364LC98_TALAM</name>
<organism evidence="4 5">
    <name type="scientific">Talaromyces amestolkiae</name>
    <dbReference type="NCBI Taxonomy" id="1196081"/>
    <lineage>
        <taxon>Eukaryota</taxon>
        <taxon>Fungi</taxon>
        <taxon>Dikarya</taxon>
        <taxon>Ascomycota</taxon>
        <taxon>Pezizomycotina</taxon>
        <taxon>Eurotiomycetes</taxon>
        <taxon>Eurotiomycetidae</taxon>
        <taxon>Eurotiales</taxon>
        <taxon>Trichocomaceae</taxon>
        <taxon>Talaromyces</taxon>
        <taxon>Talaromyces sect. Talaromyces</taxon>
    </lineage>
</organism>
<evidence type="ECO:0000313" key="4">
    <source>
        <dbReference type="EMBL" id="RAO73351.1"/>
    </source>
</evidence>
<dbReference type="PANTHER" id="PTHR43329">
    <property type="entry name" value="EPOXIDE HYDROLASE"/>
    <property type="match status" value="1"/>
</dbReference>
<dbReference type="AlphaFoldDB" id="A0A364LC98"/>
<evidence type="ECO:0000313" key="5">
    <source>
        <dbReference type="Proteomes" id="UP000249363"/>
    </source>
</evidence>
<dbReference type="Pfam" id="PF00561">
    <property type="entry name" value="Abhydrolase_1"/>
    <property type="match status" value="1"/>
</dbReference>
<reference evidence="4 5" key="1">
    <citation type="journal article" date="2017" name="Biotechnol. Biofuels">
        <title>Differential beta-glucosidase expression as a function of carbon source availability in Talaromyces amestolkiae: a genomic and proteomic approach.</title>
        <authorList>
            <person name="de Eugenio L.I."/>
            <person name="Mendez-Liter J.A."/>
            <person name="Nieto-Dominguez M."/>
            <person name="Alonso L."/>
            <person name="Gil-Munoz J."/>
            <person name="Barriuso J."/>
            <person name="Prieto A."/>
            <person name="Martinez M.J."/>
        </authorList>
    </citation>
    <scope>NUCLEOTIDE SEQUENCE [LARGE SCALE GENOMIC DNA]</scope>
    <source>
        <strain evidence="4 5">CIB</strain>
    </source>
</reference>
<dbReference type="OrthoDB" id="284184at2759"/>
<gene>
    <name evidence="4" type="ORF">BHQ10_009363</name>
</gene>
<keyword evidence="1" id="KW-0378">Hydrolase</keyword>
<protein>
    <recommendedName>
        <fullName evidence="3">AB hydrolase-1 domain-containing protein</fullName>
    </recommendedName>
</protein>
<dbReference type="InterPro" id="IPR000639">
    <property type="entry name" value="Epox_hydrolase-like"/>
</dbReference>
<dbReference type="PRINTS" id="PR00412">
    <property type="entry name" value="EPOXHYDRLASE"/>
</dbReference>
<proteinExistence type="inferred from homology"/>
<dbReference type="STRING" id="1196081.A0A364LC98"/>
<evidence type="ECO:0000259" key="3">
    <source>
        <dbReference type="Pfam" id="PF00561"/>
    </source>
</evidence>
<accession>A0A364LC98</accession>
<comment type="caution">
    <text evidence="4">The sequence shown here is derived from an EMBL/GenBank/DDBJ whole genome shotgun (WGS) entry which is preliminary data.</text>
</comment>
<dbReference type="InterPro" id="IPR029058">
    <property type="entry name" value="AB_hydrolase_fold"/>
</dbReference>
<evidence type="ECO:0000256" key="2">
    <source>
        <dbReference type="ARBA" id="ARBA00038334"/>
    </source>
</evidence>
<comment type="similarity">
    <text evidence="2">Belongs to the AB hydrolase superfamily. Epoxide hydrolase family.</text>
</comment>
<evidence type="ECO:0000256" key="1">
    <source>
        <dbReference type="ARBA" id="ARBA00022801"/>
    </source>
</evidence>
<dbReference type="RefSeq" id="XP_040737865.1">
    <property type="nucleotide sequence ID" value="XM_040882270.1"/>
</dbReference>
<dbReference type="GeneID" id="63798577"/>